<reference evidence="4 5" key="1">
    <citation type="submission" date="2020-03" db="EMBL/GenBank/DDBJ databases">
        <title>Genome mining and metabolic profiling illuminate the polycyclic tetramate macrolactams from Streptomyces koyangensis SCSIO 5802.</title>
        <authorList>
            <person name="Ding W."/>
        </authorList>
    </citation>
    <scope>NUCLEOTIDE SEQUENCE [LARGE SCALE GENOMIC DNA]</scope>
    <source>
        <strain evidence="4 5">SCSIO 5802</strain>
    </source>
</reference>
<proteinExistence type="predicted"/>
<protein>
    <submittedName>
        <fullName evidence="4">DUF4232 domain-containing protein</fullName>
    </submittedName>
</protein>
<organism evidence="4 5">
    <name type="scientific">Streptomyces koyangensis</name>
    <dbReference type="NCBI Taxonomy" id="188770"/>
    <lineage>
        <taxon>Bacteria</taxon>
        <taxon>Bacillati</taxon>
        <taxon>Actinomycetota</taxon>
        <taxon>Actinomycetes</taxon>
        <taxon>Kitasatosporales</taxon>
        <taxon>Streptomycetaceae</taxon>
        <taxon>Streptomyces</taxon>
        <taxon>Streptomyces aurantiacus group</taxon>
    </lineage>
</organism>
<evidence type="ECO:0000313" key="4">
    <source>
        <dbReference type="EMBL" id="QRF02914.1"/>
    </source>
</evidence>
<keyword evidence="5" id="KW-1185">Reference proteome</keyword>
<feature type="compositionally biased region" description="Basic and acidic residues" evidence="1">
    <location>
        <begin position="64"/>
        <end position="95"/>
    </location>
</feature>
<feature type="region of interest" description="Disordered" evidence="1">
    <location>
        <begin position="33"/>
        <end position="119"/>
    </location>
</feature>
<accession>A0ABX7EEH2</accession>
<dbReference type="EMBL" id="CP049945">
    <property type="protein sequence ID" value="QRF02914.1"/>
    <property type="molecule type" value="Genomic_DNA"/>
</dbReference>
<dbReference type="InterPro" id="IPR025326">
    <property type="entry name" value="DUF4232"/>
</dbReference>
<feature type="chain" id="PRO_5045737320" evidence="2">
    <location>
        <begin position="28"/>
        <end position="252"/>
    </location>
</feature>
<gene>
    <name evidence="4" type="ORF">G9U55_12350</name>
</gene>
<evidence type="ECO:0000259" key="3">
    <source>
        <dbReference type="Pfam" id="PF14016"/>
    </source>
</evidence>
<dbReference type="PROSITE" id="PS51257">
    <property type="entry name" value="PROKAR_LIPOPROTEIN"/>
    <property type="match status" value="1"/>
</dbReference>
<feature type="compositionally biased region" description="Polar residues" evidence="1">
    <location>
        <begin position="33"/>
        <end position="44"/>
    </location>
</feature>
<feature type="domain" description="DUF4232" evidence="3">
    <location>
        <begin position="117"/>
        <end position="243"/>
    </location>
</feature>
<dbReference type="Proteomes" id="UP000596311">
    <property type="component" value="Chromosome"/>
</dbReference>
<name>A0ABX7EEH2_9ACTN</name>
<feature type="compositionally biased region" description="Low complexity" evidence="1">
    <location>
        <begin position="45"/>
        <end position="57"/>
    </location>
</feature>
<dbReference type="RefSeq" id="WP_203214712.1">
    <property type="nucleotide sequence ID" value="NZ_CP049945.1"/>
</dbReference>
<sequence length="252" mass="25857">MTATPRSRRLRTLAAALVTTAALSLTACQTGTADATGAVDSTQSPAPAAEAGTPAAEAEQEEAAPGKEAEKEAGAPGKEAEKEAGAPGKEAEKEAGAPGKEATQVADRKAATKTTSCTAKGTKVTVTDAPRPINHLLIKATNTSDTTCHLYYAPYLRFDQAQSAVPFIEESKPQAVVTLAPGESGYAGVLTSTPDGSHPYDATSLTLYYAARSGQGSTGAPSHPALPFDSVRVDSSNAVTYWQTSAADALMW</sequence>
<keyword evidence="2" id="KW-0732">Signal</keyword>
<evidence type="ECO:0000256" key="2">
    <source>
        <dbReference type="SAM" id="SignalP"/>
    </source>
</evidence>
<evidence type="ECO:0000313" key="5">
    <source>
        <dbReference type="Proteomes" id="UP000596311"/>
    </source>
</evidence>
<evidence type="ECO:0000256" key="1">
    <source>
        <dbReference type="SAM" id="MobiDB-lite"/>
    </source>
</evidence>
<feature type="signal peptide" evidence="2">
    <location>
        <begin position="1"/>
        <end position="27"/>
    </location>
</feature>
<dbReference type="Pfam" id="PF14016">
    <property type="entry name" value="DUF4232"/>
    <property type="match status" value="1"/>
</dbReference>